<sequence>MNYNPDEPPRRGRPRRVSDDERRRTIVKAAHEAFVEQGFARTTTAIIAARARVSKRSIYEFFDDKTELFAAVIQGNRHLILDLPRPAEEELPMLDTLVRIFRLDIDEQAEREREAILNLIARESTQFPDLSDYLYENNILRAREELIEWLLVQARQGRMVVDDPLVHAGMLMDIVFGALLPRRRLANRSERVMRIDHIKKRLAIFLRGIRTEDQR</sequence>
<feature type="DNA-binding region" description="H-T-H motif" evidence="2">
    <location>
        <begin position="43"/>
        <end position="62"/>
    </location>
</feature>
<keyword evidence="1 2" id="KW-0238">DNA-binding</keyword>
<keyword evidence="6" id="KW-1185">Reference proteome</keyword>
<evidence type="ECO:0000313" key="6">
    <source>
        <dbReference type="Proteomes" id="UP000199054"/>
    </source>
</evidence>
<dbReference type="GO" id="GO:0003700">
    <property type="term" value="F:DNA-binding transcription factor activity"/>
    <property type="evidence" value="ECO:0007669"/>
    <property type="project" value="TreeGrafter"/>
</dbReference>
<dbReference type="InterPro" id="IPR001647">
    <property type="entry name" value="HTH_TetR"/>
</dbReference>
<name>A0A1H8N744_9RHOB</name>
<gene>
    <name evidence="5" type="ORF">SAMN04489859_10537</name>
</gene>
<reference evidence="5 6" key="1">
    <citation type="submission" date="2016-10" db="EMBL/GenBank/DDBJ databases">
        <authorList>
            <person name="de Groot N.N."/>
        </authorList>
    </citation>
    <scope>NUCLEOTIDE SEQUENCE [LARGE SCALE GENOMIC DNA]</scope>
    <source>
        <strain evidence="5 6">DSM 8512</strain>
    </source>
</reference>
<dbReference type="InterPro" id="IPR009057">
    <property type="entry name" value="Homeodomain-like_sf"/>
</dbReference>
<evidence type="ECO:0000256" key="1">
    <source>
        <dbReference type="ARBA" id="ARBA00023125"/>
    </source>
</evidence>
<evidence type="ECO:0000256" key="2">
    <source>
        <dbReference type="PROSITE-ProRule" id="PRU00335"/>
    </source>
</evidence>
<feature type="domain" description="HTH tetR-type" evidence="4">
    <location>
        <begin position="20"/>
        <end position="80"/>
    </location>
</feature>
<dbReference type="InterPro" id="IPR023772">
    <property type="entry name" value="DNA-bd_HTH_TetR-type_CS"/>
</dbReference>
<evidence type="ECO:0000256" key="3">
    <source>
        <dbReference type="SAM" id="MobiDB-lite"/>
    </source>
</evidence>
<protein>
    <submittedName>
        <fullName evidence="5">DNA-binding transcriptional regulator, AcrR family</fullName>
    </submittedName>
</protein>
<dbReference type="InterPro" id="IPR039536">
    <property type="entry name" value="TetR_C_Proteobacteria"/>
</dbReference>
<dbReference type="STRING" id="34002.SAMN04489859_10537"/>
<dbReference type="Pfam" id="PF00440">
    <property type="entry name" value="TetR_N"/>
    <property type="match status" value="1"/>
</dbReference>
<dbReference type="RefSeq" id="WP_090617194.1">
    <property type="nucleotide sequence ID" value="NZ_CP067124.1"/>
</dbReference>
<dbReference type="Proteomes" id="UP000199054">
    <property type="component" value="Unassembled WGS sequence"/>
</dbReference>
<dbReference type="PROSITE" id="PS50977">
    <property type="entry name" value="HTH_TETR_2"/>
    <property type="match status" value="1"/>
</dbReference>
<proteinExistence type="predicted"/>
<dbReference type="PROSITE" id="PS01081">
    <property type="entry name" value="HTH_TETR_1"/>
    <property type="match status" value="1"/>
</dbReference>
<dbReference type="InterPro" id="IPR050109">
    <property type="entry name" value="HTH-type_TetR-like_transc_reg"/>
</dbReference>
<organism evidence="5 6">
    <name type="scientific">Paracoccus alcaliphilus</name>
    <dbReference type="NCBI Taxonomy" id="34002"/>
    <lineage>
        <taxon>Bacteria</taxon>
        <taxon>Pseudomonadati</taxon>
        <taxon>Pseudomonadota</taxon>
        <taxon>Alphaproteobacteria</taxon>
        <taxon>Rhodobacterales</taxon>
        <taxon>Paracoccaceae</taxon>
        <taxon>Paracoccus</taxon>
    </lineage>
</organism>
<dbReference type="PRINTS" id="PR00455">
    <property type="entry name" value="HTHTETR"/>
</dbReference>
<dbReference type="AlphaFoldDB" id="A0A1H8N744"/>
<accession>A0A1H8N744</accession>
<dbReference type="GO" id="GO:0000976">
    <property type="term" value="F:transcription cis-regulatory region binding"/>
    <property type="evidence" value="ECO:0007669"/>
    <property type="project" value="TreeGrafter"/>
</dbReference>
<feature type="region of interest" description="Disordered" evidence="3">
    <location>
        <begin position="1"/>
        <end position="22"/>
    </location>
</feature>
<evidence type="ECO:0000313" key="5">
    <source>
        <dbReference type="EMBL" id="SEO25299.1"/>
    </source>
</evidence>
<dbReference type="EMBL" id="FODE01000053">
    <property type="protein sequence ID" value="SEO25299.1"/>
    <property type="molecule type" value="Genomic_DNA"/>
</dbReference>
<dbReference type="OrthoDB" id="9816431at2"/>
<dbReference type="Pfam" id="PF14246">
    <property type="entry name" value="TetR_C_7"/>
    <property type="match status" value="1"/>
</dbReference>
<dbReference type="PANTHER" id="PTHR30055">
    <property type="entry name" value="HTH-TYPE TRANSCRIPTIONAL REGULATOR RUTR"/>
    <property type="match status" value="1"/>
</dbReference>
<dbReference type="PANTHER" id="PTHR30055:SF226">
    <property type="entry name" value="HTH-TYPE TRANSCRIPTIONAL REGULATOR PKSA"/>
    <property type="match status" value="1"/>
</dbReference>
<dbReference type="Gene3D" id="1.10.357.10">
    <property type="entry name" value="Tetracycline Repressor, domain 2"/>
    <property type="match status" value="1"/>
</dbReference>
<evidence type="ECO:0000259" key="4">
    <source>
        <dbReference type="PROSITE" id="PS50977"/>
    </source>
</evidence>
<dbReference type="SUPFAM" id="SSF46689">
    <property type="entry name" value="Homeodomain-like"/>
    <property type="match status" value="1"/>
</dbReference>